<keyword evidence="1" id="KW-0479">Metal-binding</keyword>
<dbReference type="GO" id="GO:0030007">
    <property type="term" value="P:intracellular potassium ion homeostasis"/>
    <property type="evidence" value="ECO:0007669"/>
    <property type="project" value="TreeGrafter"/>
</dbReference>
<dbReference type="PANTHER" id="PTHR43294">
    <property type="entry name" value="SODIUM/POTASSIUM-TRANSPORTING ATPASE SUBUNIT ALPHA"/>
    <property type="match status" value="1"/>
</dbReference>
<dbReference type="GO" id="GO:0008900">
    <property type="term" value="F:P-type potassium:proton transporter activity"/>
    <property type="evidence" value="ECO:0007669"/>
    <property type="project" value="TreeGrafter"/>
</dbReference>
<dbReference type="GO" id="GO:0005391">
    <property type="term" value="F:P-type sodium:potassium-exchanging transporter activity"/>
    <property type="evidence" value="ECO:0007669"/>
    <property type="project" value="TreeGrafter"/>
</dbReference>
<keyword evidence="3" id="KW-0472">Membrane</keyword>
<keyword evidence="3" id="KW-1133">Transmembrane helix</keyword>
<dbReference type="InterPro" id="IPR023298">
    <property type="entry name" value="ATPase_P-typ_TM_dom_sf"/>
</dbReference>
<feature type="region of interest" description="Disordered" evidence="2">
    <location>
        <begin position="1"/>
        <end position="22"/>
    </location>
</feature>
<organism evidence="4 5">
    <name type="scientific">Cariama cristata</name>
    <name type="common">Red-legged seriema</name>
    <dbReference type="NCBI Taxonomy" id="54380"/>
    <lineage>
        <taxon>Eukaryota</taxon>
        <taxon>Metazoa</taxon>
        <taxon>Chordata</taxon>
        <taxon>Craniata</taxon>
        <taxon>Vertebrata</taxon>
        <taxon>Euteleostomi</taxon>
        <taxon>Archelosauria</taxon>
        <taxon>Archosauria</taxon>
        <taxon>Dinosauria</taxon>
        <taxon>Saurischia</taxon>
        <taxon>Theropoda</taxon>
        <taxon>Coelurosauria</taxon>
        <taxon>Aves</taxon>
        <taxon>Neognathae</taxon>
        <taxon>Neoaves</taxon>
        <taxon>Telluraves</taxon>
        <taxon>Australaves</taxon>
        <taxon>Cariamiformes</taxon>
        <taxon>Cariamidae</taxon>
        <taxon>Cariama</taxon>
    </lineage>
</organism>
<accession>A0A091M7V1</accession>
<evidence type="ECO:0000256" key="2">
    <source>
        <dbReference type="SAM" id="MobiDB-lite"/>
    </source>
</evidence>
<evidence type="ECO:0000256" key="3">
    <source>
        <dbReference type="SAM" id="Phobius"/>
    </source>
</evidence>
<sequence length="124" mass="13272">VDKSLTGESEPQTRAPECTHDSPLETRNIAFFSTMCLEGGSHPDVGVPTSMPRSPPRCRGPHPDAEVPTPMPSVDIIAGLAIFFGGTFFVVAMVIGYTFLRAMVFFMAIVVAYVPEGLLATVTV</sequence>
<dbReference type="InterPro" id="IPR050510">
    <property type="entry name" value="Cation_transp_ATPase_P-type"/>
</dbReference>
<feature type="non-terminal residue" evidence="4">
    <location>
        <position position="124"/>
    </location>
</feature>
<dbReference type="GO" id="GO:0046872">
    <property type="term" value="F:metal ion binding"/>
    <property type="evidence" value="ECO:0007669"/>
    <property type="project" value="UniProtKB-KW"/>
</dbReference>
<keyword evidence="5" id="KW-1185">Reference proteome</keyword>
<name>A0A091M7V1_CARIC</name>
<dbReference type="EMBL" id="KK524235">
    <property type="protein sequence ID" value="KFP67551.1"/>
    <property type="molecule type" value="Genomic_DNA"/>
</dbReference>
<dbReference type="GO" id="GO:1990573">
    <property type="term" value="P:potassium ion import across plasma membrane"/>
    <property type="evidence" value="ECO:0007669"/>
    <property type="project" value="TreeGrafter"/>
</dbReference>
<evidence type="ECO:0000256" key="1">
    <source>
        <dbReference type="ARBA" id="ARBA00022723"/>
    </source>
</evidence>
<dbReference type="GO" id="GO:0005886">
    <property type="term" value="C:plasma membrane"/>
    <property type="evidence" value="ECO:0007669"/>
    <property type="project" value="TreeGrafter"/>
</dbReference>
<feature type="transmembrane region" description="Helical" evidence="3">
    <location>
        <begin position="104"/>
        <end position="122"/>
    </location>
</feature>
<dbReference type="GO" id="GO:0036376">
    <property type="term" value="P:sodium ion export across plasma membrane"/>
    <property type="evidence" value="ECO:0007669"/>
    <property type="project" value="TreeGrafter"/>
</dbReference>
<dbReference type="SUPFAM" id="SSF81665">
    <property type="entry name" value="Calcium ATPase, transmembrane domain M"/>
    <property type="match status" value="1"/>
</dbReference>
<feature type="non-terminal residue" evidence="4">
    <location>
        <position position="1"/>
    </location>
</feature>
<reference evidence="4 5" key="1">
    <citation type="submission" date="2014-04" db="EMBL/GenBank/DDBJ databases">
        <title>Genome evolution of avian class.</title>
        <authorList>
            <person name="Zhang G."/>
            <person name="Li C."/>
        </authorList>
    </citation>
    <scope>NUCLEOTIDE SEQUENCE [LARGE SCALE GENOMIC DNA]</scope>
    <source>
        <strain evidence="4">BGI_N322</strain>
    </source>
</reference>
<gene>
    <name evidence="4" type="ORF">N322_04930</name>
</gene>
<proteinExistence type="predicted"/>
<dbReference type="Proteomes" id="UP000054116">
    <property type="component" value="Unassembled WGS sequence"/>
</dbReference>
<dbReference type="PANTHER" id="PTHR43294:SF10">
    <property type="entry name" value="POTASSIUM-TRANSPORTING ATPASE ALPHA CHAIN 1"/>
    <property type="match status" value="1"/>
</dbReference>
<dbReference type="AlphaFoldDB" id="A0A091M7V1"/>
<keyword evidence="3" id="KW-0812">Transmembrane</keyword>
<dbReference type="GO" id="GO:0006883">
    <property type="term" value="P:intracellular sodium ion homeostasis"/>
    <property type="evidence" value="ECO:0007669"/>
    <property type="project" value="TreeGrafter"/>
</dbReference>
<feature type="region of interest" description="Disordered" evidence="2">
    <location>
        <begin position="43"/>
        <end position="66"/>
    </location>
</feature>
<dbReference type="Gene3D" id="2.70.150.10">
    <property type="entry name" value="Calcium-transporting ATPase, cytoplasmic transduction domain A"/>
    <property type="match status" value="1"/>
</dbReference>
<feature type="compositionally biased region" description="Polar residues" evidence="2">
    <location>
        <begin position="1"/>
        <end position="12"/>
    </location>
</feature>
<evidence type="ECO:0000313" key="4">
    <source>
        <dbReference type="EMBL" id="KFP67551.1"/>
    </source>
</evidence>
<protein>
    <submittedName>
        <fullName evidence="4">Potassium-transporting ATPase alpha chain 1</fullName>
    </submittedName>
</protein>
<dbReference type="Gene3D" id="1.20.1110.10">
    <property type="entry name" value="Calcium-transporting ATPase, transmembrane domain"/>
    <property type="match status" value="1"/>
</dbReference>
<evidence type="ECO:0000313" key="5">
    <source>
        <dbReference type="Proteomes" id="UP000054116"/>
    </source>
</evidence>
<feature type="transmembrane region" description="Helical" evidence="3">
    <location>
        <begin position="76"/>
        <end position="97"/>
    </location>
</feature>